<protein>
    <recommendedName>
        <fullName evidence="3">Ataxin-10 domain-containing protein</fullName>
    </recommendedName>
</protein>
<dbReference type="eggNOG" id="ENOG502QRCG">
    <property type="taxonomic scope" value="Eukaryota"/>
</dbReference>
<dbReference type="OrthoDB" id="1698556at2759"/>
<dbReference type="InterPro" id="IPR011989">
    <property type="entry name" value="ARM-like"/>
</dbReference>
<reference evidence="1 2" key="1">
    <citation type="journal article" date="2014" name="Nature">
        <title>The genome of the recently domesticated crop plant sugar beet (Beta vulgaris).</title>
        <authorList>
            <person name="Dohm J.C."/>
            <person name="Minoche A.E."/>
            <person name="Holtgrawe D."/>
            <person name="Capella-Gutierrez S."/>
            <person name="Zakrzewski F."/>
            <person name="Tafer H."/>
            <person name="Rupp O."/>
            <person name="Sorensen T.R."/>
            <person name="Stracke R."/>
            <person name="Reinhardt R."/>
            <person name="Goesmann A."/>
            <person name="Kraft T."/>
            <person name="Schulz B."/>
            <person name="Stadler P.F."/>
            <person name="Schmidt T."/>
            <person name="Gabaldon T."/>
            <person name="Lehrach H."/>
            <person name="Weisshaar B."/>
            <person name="Himmelbauer H."/>
        </authorList>
    </citation>
    <scope>NUCLEOTIDE SEQUENCE [LARGE SCALE GENOMIC DNA]</scope>
    <source>
        <tissue evidence="1">Taproot</tissue>
    </source>
</reference>
<dbReference type="SUPFAM" id="SSF48371">
    <property type="entry name" value="ARM repeat"/>
    <property type="match status" value="1"/>
</dbReference>
<dbReference type="InterPro" id="IPR016024">
    <property type="entry name" value="ARM-type_fold"/>
</dbReference>
<dbReference type="PANTHER" id="PTHR46976">
    <property type="entry name" value="PROTEIN ARABIDILLO 1"/>
    <property type="match status" value="1"/>
</dbReference>
<keyword evidence="2" id="KW-1185">Reference proteome</keyword>
<evidence type="ECO:0008006" key="3">
    <source>
        <dbReference type="Google" id="ProtNLM"/>
    </source>
</evidence>
<organism evidence="1 2">
    <name type="scientific">Beta vulgaris subsp. vulgaris</name>
    <name type="common">Beet</name>
    <dbReference type="NCBI Taxonomy" id="3555"/>
    <lineage>
        <taxon>Eukaryota</taxon>
        <taxon>Viridiplantae</taxon>
        <taxon>Streptophyta</taxon>
        <taxon>Embryophyta</taxon>
        <taxon>Tracheophyta</taxon>
        <taxon>Spermatophyta</taxon>
        <taxon>Magnoliopsida</taxon>
        <taxon>eudicotyledons</taxon>
        <taxon>Gunneridae</taxon>
        <taxon>Pentapetalae</taxon>
        <taxon>Caryophyllales</taxon>
        <taxon>Chenopodiaceae</taxon>
        <taxon>Betoideae</taxon>
        <taxon>Beta</taxon>
    </lineage>
</organism>
<accession>A0A0J8B9D9</accession>
<sequence length="184" mass="19880">MSSSNGSKGKLLLSLLTDISKGVSSLFVDKSMEGRNVFLDWRGTERKDKKLDDIMTWLEWVISYSLLRIAESNPPGLDNFWVSQGATLLLSLMQSSQEDVQQEKAATGLATFVVIDDENTSIDGQRAEAVMRGGGVQFLLSLAGSWREGLQAESAKAIANLSVNANVVKAVADEGGITILANKK</sequence>
<gene>
    <name evidence="1" type="ORF">BVRB_4g097480</name>
</gene>
<dbReference type="Gene3D" id="1.25.10.10">
    <property type="entry name" value="Leucine-rich Repeat Variant"/>
    <property type="match status" value="1"/>
</dbReference>
<dbReference type="PANTHER" id="PTHR46976:SF1">
    <property type="entry name" value="PROTEIN ARABIDILLO 1"/>
    <property type="match status" value="1"/>
</dbReference>
<dbReference type="Proteomes" id="UP000035740">
    <property type="component" value="Unassembled WGS sequence"/>
</dbReference>
<dbReference type="EMBL" id="KQ090287">
    <property type="protein sequence ID" value="KMS97929.1"/>
    <property type="molecule type" value="Genomic_DNA"/>
</dbReference>
<proteinExistence type="predicted"/>
<name>A0A0J8B9D9_BETVV</name>
<evidence type="ECO:0000313" key="2">
    <source>
        <dbReference type="Proteomes" id="UP000035740"/>
    </source>
</evidence>
<dbReference type="KEGG" id="bvg:109136519"/>
<dbReference type="Gramene" id="KMS97929">
    <property type="protein sequence ID" value="KMS97929"/>
    <property type="gene ID" value="BVRB_4g097480"/>
</dbReference>
<evidence type="ECO:0000313" key="1">
    <source>
        <dbReference type="EMBL" id="KMS97929.1"/>
    </source>
</evidence>
<dbReference type="AlphaFoldDB" id="A0A0J8B9D9"/>